<evidence type="ECO:0000256" key="1">
    <source>
        <dbReference type="ARBA" id="ARBA00004442"/>
    </source>
</evidence>
<dbReference type="PATRIC" id="fig|1163407.3.peg.1748"/>
<dbReference type="OrthoDB" id="9792021at2"/>
<reference evidence="7 8" key="1">
    <citation type="journal article" date="2012" name="J. Bacteriol.">
        <title>Genome sequences for six rhodanobacter strains, isolated from soils and the terrestrial subsurface, with variable denitrification capabilities.</title>
        <authorList>
            <person name="Kostka J.E."/>
            <person name="Green S.J."/>
            <person name="Rishishwar L."/>
            <person name="Prakash O."/>
            <person name="Katz L.S."/>
            <person name="Marino-Ramirez L."/>
            <person name="Jordan I.K."/>
            <person name="Munk C."/>
            <person name="Ivanova N."/>
            <person name="Mikhailova N."/>
            <person name="Watson D.B."/>
            <person name="Brown S.D."/>
            <person name="Palumbo A.V."/>
            <person name="Brooks S.C."/>
        </authorList>
    </citation>
    <scope>NUCLEOTIDE SEQUENCE [LARGE SCALE GENOMIC DNA]</scope>
    <source>
        <strain evidence="7 8">B39</strain>
    </source>
</reference>
<evidence type="ECO:0000256" key="2">
    <source>
        <dbReference type="ARBA" id="ARBA00023136"/>
    </source>
</evidence>
<protein>
    <submittedName>
        <fullName evidence="7">OmpA family protein</fullName>
    </submittedName>
</protein>
<dbReference type="InterPro" id="IPR006664">
    <property type="entry name" value="OMP_bac"/>
</dbReference>
<keyword evidence="3" id="KW-0998">Cell outer membrane</keyword>
<dbReference type="InterPro" id="IPR036737">
    <property type="entry name" value="OmpA-like_sf"/>
</dbReference>
<proteinExistence type="predicted"/>
<keyword evidence="2 4" id="KW-0472">Membrane</keyword>
<evidence type="ECO:0000259" key="6">
    <source>
        <dbReference type="PROSITE" id="PS51123"/>
    </source>
</evidence>
<dbReference type="STRING" id="1163407.UU7_08703"/>
<feature type="chain" id="PRO_5003697484" evidence="5">
    <location>
        <begin position="27"/>
        <end position="334"/>
    </location>
</feature>
<dbReference type="SUPFAM" id="SSF103088">
    <property type="entry name" value="OmpA-like"/>
    <property type="match status" value="1"/>
</dbReference>
<dbReference type="CDD" id="cd07185">
    <property type="entry name" value="OmpA_C-like"/>
    <property type="match status" value="1"/>
</dbReference>
<evidence type="ECO:0000313" key="8">
    <source>
        <dbReference type="Proteomes" id="UP000003226"/>
    </source>
</evidence>
<dbReference type="InterPro" id="IPR050330">
    <property type="entry name" value="Bact_OuterMem_StrucFunc"/>
</dbReference>
<dbReference type="GO" id="GO:0009279">
    <property type="term" value="C:cell outer membrane"/>
    <property type="evidence" value="ECO:0007669"/>
    <property type="project" value="UniProtKB-SubCell"/>
</dbReference>
<keyword evidence="5" id="KW-0732">Signal</keyword>
<comment type="caution">
    <text evidence="7">The sequence shown here is derived from an EMBL/GenBank/DDBJ whole genome shotgun (WGS) entry which is preliminary data.</text>
</comment>
<dbReference type="PRINTS" id="PR01021">
    <property type="entry name" value="OMPADOMAIN"/>
</dbReference>
<organism evidence="7 8">
    <name type="scientific">Rhodanobacter spathiphylli B39</name>
    <dbReference type="NCBI Taxonomy" id="1163407"/>
    <lineage>
        <taxon>Bacteria</taxon>
        <taxon>Pseudomonadati</taxon>
        <taxon>Pseudomonadota</taxon>
        <taxon>Gammaproteobacteria</taxon>
        <taxon>Lysobacterales</taxon>
        <taxon>Rhodanobacteraceae</taxon>
        <taxon>Rhodanobacter</taxon>
    </lineage>
</organism>
<dbReference type="Gene3D" id="3.30.1330.60">
    <property type="entry name" value="OmpA-like domain"/>
    <property type="match status" value="1"/>
</dbReference>
<dbReference type="InterPro" id="IPR032608">
    <property type="entry name" value="DUF4892"/>
</dbReference>
<dbReference type="PROSITE" id="PS51123">
    <property type="entry name" value="OMPA_2"/>
    <property type="match status" value="1"/>
</dbReference>
<dbReference type="EMBL" id="AJXT01000018">
    <property type="protein sequence ID" value="EIL93506.1"/>
    <property type="molecule type" value="Genomic_DNA"/>
</dbReference>
<feature type="domain" description="OmpA-like" evidence="6">
    <location>
        <begin position="219"/>
        <end position="334"/>
    </location>
</feature>
<dbReference type="Proteomes" id="UP000003226">
    <property type="component" value="Unassembled WGS sequence"/>
</dbReference>
<evidence type="ECO:0000256" key="4">
    <source>
        <dbReference type="PROSITE-ProRule" id="PRU00473"/>
    </source>
</evidence>
<dbReference type="InterPro" id="IPR006665">
    <property type="entry name" value="OmpA-like"/>
</dbReference>
<dbReference type="Pfam" id="PF16234">
    <property type="entry name" value="DUF4892"/>
    <property type="match status" value="1"/>
</dbReference>
<accession>I4W215</accession>
<comment type="subcellular location">
    <subcellularLocation>
        <location evidence="1">Cell outer membrane</location>
    </subcellularLocation>
</comment>
<name>I4W215_9GAMM</name>
<keyword evidence="8" id="KW-1185">Reference proteome</keyword>
<dbReference type="AlphaFoldDB" id="I4W215"/>
<dbReference type="Pfam" id="PF00691">
    <property type="entry name" value="OmpA"/>
    <property type="match status" value="1"/>
</dbReference>
<feature type="signal peptide" evidence="5">
    <location>
        <begin position="1"/>
        <end position="26"/>
    </location>
</feature>
<evidence type="ECO:0000256" key="3">
    <source>
        <dbReference type="ARBA" id="ARBA00023237"/>
    </source>
</evidence>
<dbReference type="PANTHER" id="PTHR30329:SF21">
    <property type="entry name" value="LIPOPROTEIN YIAD-RELATED"/>
    <property type="match status" value="1"/>
</dbReference>
<sequence>MRQLLLRPLVLLPTLALPLLAASALAAALPPHDVSGSHDHPVVSRFAGSVIVGYAQKDYGTATLPLGRYDADQPGRFARSEPAEGRLTRIAYTVPAGKSALEVYRNFAQALQAAGFQLRFHCSGDEGCGGFDFGSALIEPLLDQMHGDRNLMVSTLESADGNVQSLTARLQRPGGNVDLSLLVSQNEQQPVGVLLQVVEARTMATGQVTVDAKAMSQGLAQSGHIALYGIHFASDSAVLDKSSGGTLKEMAKLLKTQPSLKVCIVGHTDNSGALAHNLALSQQRAEAVIKALIADYGIAPGRLAAKGLASYAPVASNRDDDGKARNRRVELVEQ</sequence>
<dbReference type="eggNOG" id="COG2885">
    <property type="taxonomic scope" value="Bacteria"/>
</dbReference>
<evidence type="ECO:0000313" key="7">
    <source>
        <dbReference type="EMBL" id="EIL93506.1"/>
    </source>
</evidence>
<gene>
    <name evidence="7" type="ORF">UU7_08703</name>
</gene>
<evidence type="ECO:0000256" key="5">
    <source>
        <dbReference type="SAM" id="SignalP"/>
    </source>
</evidence>
<dbReference type="PANTHER" id="PTHR30329">
    <property type="entry name" value="STATOR ELEMENT OF FLAGELLAR MOTOR COMPLEX"/>
    <property type="match status" value="1"/>
</dbReference>